<name>A0AAE0YRG9_9GAST</name>
<reference evidence="2" key="1">
    <citation type="journal article" date="2023" name="G3 (Bethesda)">
        <title>A reference genome for the long-term kleptoplast-retaining sea slug Elysia crispata morphotype clarki.</title>
        <authorList>
            <person name="Eastman K.E."/>
            <person name="Pendleton A.L."/>
            <person name="Shaikh M.A."/>
            <person name="Suttiyut T."/>
            <person name="Ogas R."/>
            <person name="Tomko P."/>
            <person name="Gavelis G."/>
            <person name="Widhalm J.R."/>
            <person name="Wisecaver J.H."/>
        </authorList>
    </citation>
    <scope>NUCLEOTIDE SEQUENCE</scope>
    <source>
        <strain evidence="2">ECLA1</strain>
    </source>
</reference>
<organism evidence="2 3">
    <name type="scientific">Elysia crispata</name>
    <name type="common">lettuce slug</name>
    <dbReference type="NCBI Taxonomy" id="231223"/>
    <lineage>
        <taxon>Eukaryota</taxon>
        <taxon>Metazoa</taxon>
        <taxon>Spiralia</taxon>
        <taxon>Lophotrochozoa</taxon>
        <taxon>Mollusca</taxon>
        <taxon>Gastropoda</taxon>
        <taxon>Heterobranchia</taxon>
        <taxon>Euthyneura</taxon>
        <taxon>Panpulmonata</taxon>
        <taxon>Sacoglossa</taxon>
        <taxon>Placobranchoidea</taxon>
        <taxon>Plakobranchidae</taxon>
        <taxon>Elysia</taxon>
    </lineage>
</organism>
<feature type="transmembrane region" description="Helical" evidence="1">
    <location>
        <begin position="103"/>
        <end position="124"/>
    </location>
</feature>
<keyword evidence="3" id="KW-1185">Reference proteome</keyword>
<proteinExistence type="predicted"/>
<sequence length="255" mass="28783">MLATYFTSCLKYVMHSDCSDTGQLSASASGLVVCQSLFCVPSVDTFRLDACANTTRTGKFSNDDQRWAIGRQCQRFERYAIASAGSISELSGPEQRNKLSLAIIVRMTFVVYTSVLVTIPYLPLLDRSCLSSSFKTPWLCLAHTAVGFSLSLSIDMRVCVWLLHVDGHVQSWTTVLFYNYRRDITDRPLLVDEESHDSYYRLSSDKFLHGYARSEKNPLEHDRTGVWNYPAHEILFTHRASGSALLVQAIRIPEC</sequence>
<accession>A0AAE0YRG9</accession>
<evidence type="ECO:0000256" key="1">
    <source>
        <dbReference type="SAM" id="Phobius"/>
    </source>
</evidence>
<dbReference type="EMBL" id="JAWDGP010005588">
    <property type="protein sequence ID" value="KAK3755780.1"/>
    <property type="molecule type" value="Genomic_DNA"/>
</dbReference>
<comment type="caution">
    <text evidence="2">The sequence shown here is derived from an EMBL/GenBank/DDBJ whole genome shotgun (WGS) entry which is preliminary data.</text>
</comment>
<evidence type="ECO:0000313" key="2">
    <source>
        <dbReference type="EMBL" id="KAK3755780.1"/>
    </source>
</evidence>
<gene>
    <name evidence="2" type="ORF">RRG08_033957</name>
</gene>
<evidence type="ECO:0000313" key="3">
    <source>
        <dbReference type="Proteomes" id="UP001283361"/>
    </source>
</evidence>
<protein>
    <submittedName>
        <fullName evidence="2">Uncharacterized protein</fullName>
    </submittedName>
</protein>
<dbReference type="AlphaFoldDB" id="A0AAE0YRG9"/>
<dbReference type="Proteomes" id="UP001283361">
    <property type="component" value="Unassembled WGS sequence"/>
</dbReference>
<keyword evidence="1" id="KW-1133">Transmembrane helix</keyword>
<keyword evidence="1" id="KW-0472">Membrane</keyword>
<keyword evidence="1" id="KW-0812">Transmembrane</keyword>